<dbReference type="Pfam" id="PF00232">
    <property type="entry name" value="Glyco_hydro_1"/>
    <property type="match status" value="1"/>
</dbReference>
<evidence type="ECO:0000256" key="3">
    <source>
        <dbReference type="ARBA" id="ARBA00023295"/>
    </source>
</evidence>
<dbReference type="InterPro" id="IPR001360">
    <property type="entry name" value="Glyco_hydro_1"/>
</dbReference>
<comment type="similarity">
    <text evidence="1 4">Belongs to the glycosyl hydrolase 1 family.</text>
</comment>
<gene>
    <name evidence="5" type="ORF">CGS55_15470</name>
</gene>
<dbReference type="RefSeq" id="WP_097784003.1">
    <property type="nucleotide sequence ID" value="NZ_NMTV01000076.1"/>
</dbReference>
<protein>
    <submittedName>
        <fullName evidence="5">Beta-glucosidase</fullName>
    </submittedName>
</protein>
<comment type="caution">
    <text evidence="5">The sequence shown here is derived from an EMBL/GenBank/DDBJ whole genome shotgun (WGS) entry which is preliminary data.</text>
</comment>
<dbReference type="GO" id="GO:0016052">
    <property type="term" value="P:carbohydrate catabolic process"/>
    <property type="evidence" value="ECO:0007669"/>
    <property type="project" value="TreeGrafter"/>
</dbReference>
<dbReference type="Gene3D" id="3.20.20.80">
    <property type="entry name" value="Glycosidases"/>
    <property type="match status" value="1"/>
</dbReference>
<evidence type="ECO:0000313" key="6">
    <source>
        <dbReference type="Proteomes" id="UP000219901"/>
    </source>
</evidence>
<sequence>MKTGFPKDFLWGGAMASSQAEGAFLQDGKGLDTQDLRYFDPNWTKEERAQKSNRRVNDEKFKAALADLENLEHYPFRHGIDFYNRWQEDLELFAELGIKVLRTSICWARIFPNGDDAQPNEAGLKFYMDLFDACHAHGIKVFATILHYNIPLHLVTEYGGWKSRKTVECYVRYTRTLFERLGDRVDYWLPFNEFNAGKFNPYNGVCLIEDQEEDYQNAIFQCLHHQFIANALTIQQGHEILPGSKIGGMIARFTTYPATCKPDDVMQMILDDQYSNWFYLDVMTRGKYPAYMERYFEQQGIRIDWQPGDAEILKNNSIDFVAFSYYFSQVSTTEQGWEKTSGNLIMANKNPYLETSEWGWQKDPVGLRVTLNQVYDRYQLPVFIAENGLGAVDKVEADGSIHDPYRIDYIKAHVEQMKEAVKDGVELIGYTMWGFIDLVSCGSMEMSKRYGVIYVDQDDAGHGTLTRSRKDSFYWYQKCIATNGEDLEG</sequence>
<reference evidence="5 6" key="1">
    <citation type="journal article" date="2017" name="Front. Microbiol.">
        <title>New Insights into the Diversity of the Genus Faecalibacterium.</title>
        <authorList>
            <person name="Benevides L."/>
            <person name="Burman S."/>
            <person name="Martin R."/>
            <person name="Robert V."/>
            <person name="Thomas M."/>
            <person name="Miquel S."/>
            <person name="Chain F."/>
            <person name="Sokol H."/>
            <person name="Bermudez-Humaran L.G."/>
            <person name="Morrison M."/>
            <person name="Langella P."/>
            <person name="Azevedo V.A."/>
            <person name="Chatel J.M."/>
            <person name="Soares S."/>
        </authorList>
    </citation>
    <scope>NUCLEOTIDE SEQUENCE [LARGE SCALE GENOMIC DNA]</scope>
    <source>
        <strain evidence="5 6">CNCM I 4546</strain>
    </source>
</reference>
<accession>A0A2A6ZW09</accession>
<dbReference type="InterPro" id="IPR017853">
    <property type="entry name" value="GH"/>
</dbReference>
<keyword evidence="3" id="KW-0326">Glycosidase</keyword>
<evidence type="ECO:0000256" key="1">
    <source>
        <dbReference type="ARBA" id="ARBA00010838"/>
    </source>
</evidence>
<dbReference type="PRINTS" id="PR00131">
    <property type="entry name" value="GLHYDRLASE1"/>
</dbReference>
<evidence type="ECO:0000313" key="5">
    <source>
        <dbReference type="EMBL" id="PDX71076.1"/>
    </source>
</evidence>
<evidence type="ECO:0000256" key="4">
    <source>
        <dbReference type="RuleBase" id="RU003690"/>
    </source>
</evidence>
<proteinExistence type="inferred from homology"/>
<name>A0A2A6ZW09_9FIRM</name>
<dbReference type="AlphaFoldDB" id="A0A2A6ZW09"/>
<keyword evidence="2" id="KW-0378">Hydrolase</keyword>
<dbReference type="PANTHER" id="PTHR10353">
    <property type="entry name" value="GLYCOSYL HYDROLASE"/>
    <property type="match status" value="1"/>
</dbReference>
<dbReference type="EMBL" id="NMTV01000076">
    <property type="protein sequence ID" value="PDX71076.1"/>
    <property type="molecule type" value="Genomic_DNA"/>
</dbReference>
<organism evidence="5 6">
    <name type="scientific">Faecalibacterium prausnitzii</name>
    <dbReference type="NCBI Taxonomy" id="853"/>
    <lineage>
        <taxon>Bacteria</taxon>
        <taxon>Bacillati</taxon>
        <taxon>Bacillota</taxon>
        <taxon>Clostridia</taxon>
        <taxon>Eubacteriales</taxon>
        <taxon>Oscillospiraceae</taxon>
        <taxon>Faecalibacterium</taxon>
    </lineage>
</organism>
<evidence type="ECO:0000256" key="2">
    <source>
        <dbReference type="ARBA" id="ARBA00022801"/>
    </source>
</evidence>
<dbReference type="SUPFAM" id="SSF51445">
    <property type="entry name" value="(Trans)glycosidases"/>
    <property type="match status" value="1"/>
</dbReference>
<dbReference type="PANTHER" id="PTHR10353:SF122">
    <property type="entry name" value="6-PHOSPHO-BETA-GLUCOSIDASE ASCB-RELATED"/>
    <property type="match status" value="1"/>
</dbReference>
<dbReference type="Proteomes" id="UP000219901">
    <property type="component" value="Unassembled WGS sequence"/>
</dbReference>
<dbReference type="FunFam" id="3.20.20.80:FF:000004">
    <property type="entry name" value="Beta-glucosidase 6-phospho-beta-glucosidase"/>
    <property type="match status" value="1"/>
</dbReference>
<dbReference type="GO" id="GO:0005829">
    <property type="term" value="C:cytosol"/>
    <property type="evidence" value="ECO:0007669"/>
    <property type="project" value="TreeGrafter"/>
</dbReference>
<dbReference type="GO" id="GO:0008422">
    <property type="term" value="F:beta-glucosidase activity"/>
    <property type="evidence" value="ECO:0007669"/>
    <property type="project" value="TreeGrafter"/>
</dbReference>